<evidence type="ECO:0000313" key="5">
    <source>
        <dbReference type="Proteomes" id="UP000013167"/>
    </source>
</evidence>
<gene>
    <name evidence="4" type="ORF">BN10_580007</name>
</gene>
<keyword evidence="1" id="KW-0238">DNA-binding</keyword>
<dbReference type="SUPFAM" id="SSF52242">
    <property type="entry name" value="Cobalamin (vitamin B12)-binding domain"/>
    <property type="match status" value="1"/>
</dbReference>
<dbReference type="PROSITE" id="PS51332">
    <property type="entry name" value="B12_BINDING"/>
    <property type="match status" value="1"/>
</dbReference>
<dbReference type="InterPro" id="IPR000551">
    <property type="entry name" value="MerR-type_HTH_dom"/>
</dbReference>
<dbReference type="eggNOG" id="COG5012">
    <property type="taxonomic scope" value="Bacteria"/>
</dbReference>
<dbReference type="AlphaFoldDB" id="N0E0M2"/>
<dbReference type="GO" id="GO:0003677">
    <property type="term" value="F:DNA binding"/>
    <property type="evidence" value="ECO:0007669"/>
    <property type="project" value="UniProtKB-KW"/>
</dbReference>
<proteinExistence type="predicted"/>
<evidence type="ECO:0000256" key="1">
    <source>
        <dbReference type="ARBA" id="ARBA00023125"/>
    </source>
</evidence>
<dbReference type="Pfam" id="PF13411">
    <property type="entry name" value="MerR_1"/>
    <property type="match status" value="1"/>
</dbReference>
<evidence type="ECO:0000259" key="3">
    <source>
        <dbReference type="PROSITE" id="PS51332"/>
    </source>
</evidence>
<dbReference type="STRING" id="1193181.BN10_580007"/>
<dbReference type="HOGENOM" id="CLU_045945_3_0_11"/>
<dbReference type="Pfam" id="PF02607">
    <property type="entry name" value="B12-binding_2"/>
    <property type="match status" value="1"/>
</dbReference>
<dbReference type="InterPro" id="IPR047057">
    <property type="entry name" value="MerR_fam"/>
</dbReference>
<reference evidence="4 5" key="1">
    <citation type="journal article" date="2013" name="ISME J.">
        <title>A metabolic model for members of the genus Tetrasphaera involved in enhanced biological phosphorus removal.</title>
        <authorList>
            <person name="Kristiansen R."/>
            <person name="Nguyen H.T.T."/>
            <person name="Saunders A.M."/>
            <person name="Nielsen J.L."/>
            <person name="Wimmer R."/>
            <person name="Le V.Q."/>
            <person name="McIlroy S.J."/>
            <person name="Petrovski S."/>
            <person name="Seviour R.J."/>
            <person name="Calteau A."/>
            <person name="Nielsen K.L."/>
            <person name="Nielsen P.H."/>
        </authorList>
    </citation>
    <scope>NUCLEOTIDE SEQUENCE [LARGE SCALE GENOMIC DNA]</scope>
    <source>
        <strain evidence="4 5">Lp2</strain>
    </source>
</reference>
<dbReference type="InterPro" id="IPR036724">
    <property type="entry name" value="Cobalamin-bd_sf"/>
</dbReference>
<dbReference type="Gene3D" id="1.10.1660.10">
    <property type="match status" value="1"/>
</dbReference>
<dbReference type="InterPro" id="IPR036594">
    <property type="entry name" value="Meth_synthase_dom"/>
</dbReference>
<dbReference type="GO" id="GO:0003700">
    <property type="term" value="F:DNA-binding transcription factor activity"/>
    <property type="evidence" value="ECO:0007669"/>
    <property type="project" value="InterPro"/>
</dbReference>
<comment type="caution">
    <text evidence="4">The sequence shown here is derived from an EMBL/GenBank/DDBJ whole genome shotgun (WGS) entry which is preliminary data.</text>
</comment>
<dbReference type="SUPFAM" id="SSF46955">
    <property type="entry name" value="Putative DNA-binding domain"/>
    <property type="match status" value="1"/>
</dbReference>
<dbReference type="PANTHER" id="PTHR30204:SF93">
    <property type="entry name" value="HTH MERR-TYPE DOMAIN-CONTAINING PROTEIN"/>
    <property type="match status" value="1"/>
</dbReference>
<dbReference type="EMBL" id="CAIZ01000128">
    <property type="protein sequence ID" value="CCH70442.1"/>
    <property type="molecule type" value="Genomic_DNA"/>
</dbReference>
<accession>N0E0M2</accession>
<dbReference type="Pfam" id="PF02310">
    <property type="entry name" value="B12-binding"/>
    <property type="match status" value="1"/>
</dbReference>
<dbReference type="Gene3D" id="3.40.50.280">
    <property type="entry name" value="Cobalamin-binding domain"/>
    <property type="match status" value="1"/>
</dbReference>
<dbReference type="SMART" id="SM00422">
    <property type="entry name" value="HTH_MERR"/>
    <property type="match status" value="1"/>
</dbReference>
<protein>
    <submittedName>
        <fullName evidence="4">Putative transcriptional regulator</fullName>
    </submittedName>
</protein>
<dbReference type="PROSITE" id="PS00552">
    <property type="entry name" value="HTH_MERR_1"/>
    <property type="match status" value="1"/>
</dbReference>
<dbReference type="PROSITE" id="PS50937">
    <property type="entry name" value="HTH_MERR_2"/>
    <property type="match status" value="1"/>
</dbReference>
<dbReference type="Gene3D" id="1.10.1240.10">
    <property type="entry name" value="Methionine synthase domain"/>
    <property type="match status" value="1"/>
</dbReference>
<organism evidence="4 5">
    <name type="scientific">Phycicoccus elongatus Lp2</name>
    <dbReference type="NCBI Taxonomy" id="1193181"/>
    <lineage>
        <taxon>Bacteria</taxon>
        <taxon>Bacillati</taxon>
        <taxon>Actinomycetota</taxon>
        <taxon>Actinomycetes</taxon>
        <taxon>Micrococcales</taxon>
        <taxon>Intrasporangiaceae</taxon>
        <taxon>Phycicoccus</taxon>
    </lineage>
</organism>
<evidence type="ECO:0000259" key="2">
    <source>
        <dbReference type="PROSITE" id="PS50937"/>
    </source>
</evidence>
<dbReference type="PANTHER" id="PTHR30204">
    <property type="entry name" value="REDOX-CYCLING DRUG-SENSING TRANSCRIPTIONAL ACTIVATOR SOXR"/>
    <property type="match status" value="1"/>
</dbReference>
<keyword evidence="5" id="KW-1185">Reference proteome</keyword>
<dbReference type="GO" id="GO:0031419">
    <property type="term" value="F:cobalamin binding"/>
    <property type="evidence" value="ECO:0007669"/>
    <property type="project" value="InterPro"/>
</dbReference>
<dbReference type="RefSeq" id="WP_010850291.1">
    <property type="nucleotide sequence ID" value="NZ_HF570956.1"/>
</dbReference>
<sequence length="303" mass="32544">MSPQVMTMRIGELSRRVGVSTHVLRAWESRYGLLRPVRSSGGYRLYGPADERRVRAVLLLREAGSSAAEACRSVLRSERSRPTTLQDGEAASPLGPADVRATVSSMLACVRAFDDQGLHVHLDRLLAGLDLEEVIRSALMPLLVDLGEQWADGTITVAHEHFASNLLRQRLAAMTLSWGSGAGPLAVLACPPGERHDIPLLCLGLLLGRRGWRVRFLGADTPAPDLAAACRLLRPQALVLSSTTTTLLRGAVGDLADHQDRPRILFGGRGATEEVAEPAGAELLPRDLVEAADALNSLVATPR</sequence>
<dbReference type="InterPro" id="IPR009061">
    <property type="entry name" value="DNA-bd_dom_put_sf"/>
</dbReference>
<evidence type="ECO:0000313" key="4">
    <source>
        <dbReference type="EMBL" id="CCH70442.1"/>
    </source>
</evidence>
<feature type="domain" description="HTH merR-type" evidence="2">
    <location>
        <begin position="7"/>
        <end position="76"/>
    </location>
</feature>
<dbReference type="InterPro" id="IPR006158">
    <property type="entry name" value="Cobalamin-bd"/>
</dbReference>
<name>N0E0M2_9MICO</name>
<dbReference type="Proteomes" id="UP000013167">
    <property type="component" value="Unassembled WGS sequence"/>
</dbReference>
<feature type="domain" description="B12-binding" evidence="3">
    <location>
        <begin position="183"/>
        <end position="303"/>
    </location>
</feature>
<dbReference type="InterPro" id="IPR003759">
    <property type="entry name" value="Cbl-bd_cap"/>
</dbReference>
<dbReference type="GO" id="GO:0046872">
    <property type="term" value="F:metal ion binding"/>
    <property type="evidence" value="ECO:0007669"/>
    <property type="project" value="InterPro"/>
</dbReference>